<evidence type="ECO:0000313" key="15">
    <source>
        <dbReference type="EMBL" id="CAB4971024.1"/>
    </source>
</evidence>
<dbReference type="Gene3D" id="1.10.268.10">
    <property type="entry name" value="Topoisomerase, domain 3"/>
    <property type="match status" value="1"/>
</dbReference>
<comment type="catalytic activity">
    <reaction evidence="1">
        <text>ATP-dependent breakage, passage and rejoining of double-stranded DNA.</text>
        <dbReference type="EC" id="5.6.2.2"/>
    </reaction>
</comment>
<dbReference type="InterPro" id="IPR050220">
    <property type="entry name" value="Type_II_DNA_Topoisomerases"/>
</dbReference>
<evidence type="ECO:0000256" key="6">
    <source>
        <dbReference type="ARBA" id="ARBA00023235"/>
    </source>
</evidence>
<dbReference type="PROSITE" id="PS52040">
    <property type="entry name" value="TOPO_IIA"/>
    <property type="match status" value="1"/>
</dbReference>
<dbReference type="EMBL" id="CAFBJH010000020">
    <property type="protein sequence ID" value="CAB4849183.1"/>
    <property type="molecule type" value="Genomic_DNA"/>
</dbReference>
<dbReference type="PANTHER" id="PTHR43493">
    <property type="entry name" value="DNA GYRASE/TOPOISOMERASE SUBUNIT A"/>
    <property type="match status" value="1"/>
</dbReference>
<dbReference type="SUPFAM" id="SSF56719">
    <property type="entry name" value="Type II DNA topoisomerase"/>
    <property type="match status" value="1"/>
</dbReference>
<dbReference type="NCBIfam" id="NF004044">
    <property type="entry name" value="PRK05561.1"/>
    <property type="match status" value="1"/>
</dbReference>
<dbReference type="EMBL" id="CAEZZZ010000053">
    <property type="protein sequence ID" value="CAB4781872.1"/>
    <property type="molecule type" value="Genomic_DNA"/>
</dbReference>
<keyword evidence="6" id="KW-0413">Isomerase</keyword>
<evidence type="ECO:0000313" key="16">
    <source>
        <dbReference type="EMBL" id="CAB5015080.1"/>
    </source>
</evidence>
<gene>
    <name evidence="8" type="ORF">UFOPK1773_00550</name>
    <name evidence="9" type="ORF">UFOPK2288_00776</name>
    <name evidence="10" type="ORF">UFOPK2589_01133</name>
    <name evidence="11" type="ORF">UFOPK2931_00842</name>
    <name evidence="12" type="ORF">UFOPK3056_00522</name>
    <name evidence="13" type="ORF">UFOPK3287_00486</name>
    <name evidence="14" type="ORF">UFOPK3558_00529</name>
    <name evidence="15" type="ORF">UFOPK3916_00403</name>
    <name evidence="16" type="ORF">UFOPK4074_00846</name>
    <name evidence="17" type="ORF">UFOPK4372_00505</name>
</gene>
<dbReference type="GO" id="GO:0006265">
    <property type="term" value="P:DNA topological change"/>
    <property type="evidence" value="ECO:0007669"/>
    <property type="project" value="InterPro"/>
</dbReference>
<dbReference type="GO" id="GO:0005737">
    <property type="term" value="C:cytoplasm"/>
    <property type="evidence" value="ECO:0007669"/>
    <property type="project" value="TreeGrafter"/>
</dbReference>
<evidence type="ECO:0000313" key="9">
    <source>
        <dbReference type="EMBL" id="CAB4666181.1"/>
    </source>
</evidence>
<dbReference type="EC" id="5.6.2.2" evidence="3"/>
<dbReference type="FunFam" id="1.10.268.10:FF:000001">
    <property type="entry name" value="DNA gyrase subunit A"/>
    <property type="match status" value="1"/>
</dbReference>
<dbReference type="EMBL" id="CAFBQZ010000026">
    <property type="protein sequence ID" value="CAB5071844.1"/>
    <property type="molecule type" value="Genomic_DNA"/>
</dbReference>
<dbReference type="InterPro" id="IPR013758">
    <property type="entry name" value="Topo_IIA_A/C_ab"/>
</dbReference>
<evidence type="ECO:0000256" key="4">
    <source>
        <dbReference type="ARBA" id="ARBA00023029"/>
    </source>
</evidence>
<dbReference type="GO" id="GO:0003918">
    <property type="term" value="F:DNA topoisomerase type II (double strand cut, ATP-hydrolyzing) activity"/>
    <property type="evidence" value="ECO:0007669"/>
    <property type="project" value="UniProtKB-EC"/>
</dbReference>
<feature type="domain" description="Topo IIA-type catalytic" evidence="7">
    <location>
        <begin position="80"/>
        <end position="535"/>
    </location>
</feature>
<dbReference type="EMBL" id="CAEZUA010000025">
    <property type="protein sequence ID" value="CAB4586791.1"/>
    <property type="molecule type" value="Genomic_DNA"/>
</dbReference>
<dbReference type="EMBL" id="CAFBMI010000031">
    <property type="protein sequence ID" value="CAB4898002.1"/>
    <property type="molecule type" value="Genomic_DNA"/>
</dbReference>
<dbReference type="Gene3D" id="3.30.1360.40">
    <property type="match status" value="1"/>
</dbReference>
<organism evidence="14">
    <name type="scientific">freshwater metagenome</name>
    <dbReference type="NCBI Taxonomy" id="449393"/>
    <lineage>
        <taxon>unclassified sequences</taxon>
        <taxon>metagenomes</taxon>
        <taxon>ecological metagenomes</taxon>
    </lineage>
</organism>
<dbReference type="InterPro" id="IPR002205">
    <property type="entry name" value="Topo_IIA_dom_A"/>
</dbReference>
<accession>A0A6J7FQJ7</accession>
<evidence type="ECO:0000256" key="1">
    <source>
        <dbReference type="ARBA" id="ARBA00000185"/>
    </source>
</evidence>
<dbReference type="CDD" id="cd00187">
    <property type="entry name" value="TOP4c"/>
    <property type="match status" value="1"/>
</dbReference>
<sequence length="535" mass="57918">MCGNSWGATAGHYRDLTLSLGIITAMATTKTPAKTATKGKKPIGPKPGEYPGKIVDIDVSSEMSESFLEYAYSVIYSRALPDARDGLKPVHRRILHQMAEMGLRPERGHVKSARVVGEVMGKLHPHGDGAIYDALVRMAQSFSMRLPLIDGHGNFGSLDAGPAAMRYTEARLALPAMAMVAEADEDTVDFGSNYDGQILEPLVLPAAYPNLLVNGGSGIAVGMATNMAPHNLGEVIAATKHLIENPSATLKALMKFVPGPDFPTGGELVGSEGVREAYATGKGSFKVRATVEISKVSSRKMGLVIKELPFTIGPEKVVERIADLAKAKKITGISDIIDLTDGKTGTNVVIELKNGFEPEQVLEQLFKLTPLEDAFAINAVALVKGKPQTLGLKELLQVFIGHRIEVVRRRSEFRKAKATARLTLVDGLLKAIIDIDKVIKIIRGSDDATEAKAALIKGFKLNDEQATYILDMPLRRLTKMSKLELESEQKELKSVISALTTLLKSEENIKKQVSDELTEVSKSFATPRKTKILAE</sequence>
<evidence type="ECO:0000313" key="13">
    <source>
        <dbReference type="EMBL" id="CAB4849183.1"/>
    </source>
</evidence>
<evidence type="ECO:0000256" key="2">
    <source>
        <dbReference type="ARBA" id="ARBA00008263"/>
    </source>
</evidence>
<dbReference type="Gene3D" id="3.90.199.10">
    <property type="entry name" value="Topoisomerase II, domain 5"/>
    <property type="match status" value="1"/>
</dbReference>
<evidence type="ECO:0000313" key="11">
    <source>
        <dbReference type="EMBL" id="CAB4781872.1"/>
    </source>
</evidence>
<dbReference type="GO" id="GO:0005524">
    <property type="term" value="F:ATP binding"/>
    <property type="evidence" value="ECO:0007669"/>
    <property type="project" value="InterPro"/>
</dbReference>
<evidence type="ECO:0000313" key="8">
    <source>
        <dbReference type="EMBL" id="CAB4586791.1"/>
    </source>
</evidence>
<dbReference type="EMBL" id="CAFBPG010000076">
    <property type="protein sequence ID" value="CAB5015080.1"/>
    <property type="molecule type" value="Genomic_DNA"/>
</dbReference>
<name>A0A6J7FQJ7_9ZZZZ</name>
<dbReference type="EMBL" id="CAEZWS010000034">
    <property type="protein sequence ID" value="CAB4666181.1"/>
    <property type="molecule type" value="Genomic_DNA"/>
</dbReference>
<evidence type="ECO:0000313" key="12">
    <source>
        <dbReference type="EMBL" id="CAB4801344.1"/>
    </source>
</evidence>
<protein>
    <recommendedName>
        <fullName evidence="3">DNA topoisomerase (ATP-hydrolyzing)</fullName>
        <ecNumber evidence="3">5.6.2.2</ecNumber>
    </recommendedName>
</protein>
<evidence type="ECO:0000313" key="14">
    <source>
        <dbReference type="EMBL" id="CAB4898002.1"/>
    </source>
</evidence>
<evidence type="ECO:0000313" key="17">
    <source>
        <dbReference type="EMBL" id="CAB5071844.1"/>
    </source>
</evidence>
<dbReference type="EMBL" id="CAEZXT010000101">
    <property type="protein sequence ID" value="CAB4706908.1"/>
    <property type="molecule type" value="Genomic_DNA"/>
</dbReference>
<dbReference type="GO" id="GO:0003677">
    <property type="term" value="F:DNA binding"/>
    <property type="evidence" value="ECO:0007669"/>
    <property type="project" value="UniProtKB-KW"/>
</dbReference>
<dbReference type="InterPro" id="IPR013757">
    <property type="entry name" value="Topo_IIA_A_a_sf"/>
</dbReference>
<dbReference type="EMBL" id="CAFBOE010000019">
    <property type="protein sequence ID" value="CAB4971024.1"/>
    <property type="molecule type" value="Genomic_DNA"/>
</dbReference>
<keyword evidence="5" id="KW-0238">DNA-binding</keyword>
<dbReference type="InterPro" id="IPR013760">
    <property type="entry name" value="Topo_IIA-like_dom_sf"/>
</dbReference>
<evidence type="ECO:0000256" key="3">
    <source>
        <dbReference type="ARBA" id="ARBA00012895"/>
    </source>
</evidence>
<reference evidence="14" key="1">
    <citation type="submission" date="2020-05" db="EMBL/GenBank/DDBJ databases">
        <authorList>
            <person name="Chiriac C."/>
            <person name="Salcher M."/>
            <person name="Ghai R."/>
            <person name="Kavagutti S V."/>
        </authorList>
    </citation>
    <scope>NUCLEOTIDE SEQUENCE</scope>
</reference>
<dbReference type="SMART" id="SM00434">
    <property type="entry name" value="TOP4c"/>
    <property type="match status" value="1"/>
</dbReference>
<proteinExistence type="inferred from homology"/>
<dbReference type="PANTHER" id="PTHR43493:SF5">
    <property type="entry name" value="DNA GYRASE SUBUNIT A, CHLOROPLASTIC_MITOCHONDRIAL"/>
    <property type="match status" value="1"/>
</dbReference>
<dbReference type="AlphaFoldDB" id="A0A6J7FQJ7"/>
<dbReference type="FunFam" id="3.30.1360.40:FF:000002">
    <property type="entry name" value="DNA gyrase subunit A"/>
    <property type="match status" value="1"/>
</dbReference>
<evidence type="ECO:0000313" key="10">
    <source>
        <dbReference type="EMBL" id="CAB4706908.1"/>
    </source>
</evidence>
<keyword evidence="4" id="KW-0799">Topoisomerase</keyword>
<evidence type="ECO:0000259" key="7">
    <source>
        <dbReference type="PROSITE" id="PS52040"/>
    </source>
</evidence>
<comment type="similarity">
    <text evidence="2">Belongs to the type II topoisomerase GyrA/ParC subunit family.</text>
</comment>
<evidence type="ECO:0000256" key="5">
    <source>
        <dbReference type="ARBA" id="ARBA00023125"/>
    </source>
</evidence>
<dbReference type="EMBL" id="CAFAAR010000032">
    <property type="protein sequence ID" value="CAB4801344.1"/>
    <property type="molecule type" value="Genomic_DNA"/>
</dbReference>
<dbReference type="Pfam" id="PF00521">
    <property type="entry name" value="DNA_topoisoIV"/>
    <property type="match status" value="1"/>
</dbReference>
<dbReference type="GO" id="GO:0009330">
    <property type="term" value="C:DNA topoisomerase type II (double strand cut, ATP-hydrolyzing) complex"/>
    <property type="evidence" value="ECO:0007669"/>
    <property type="project" value="TreeGrafter"/>
</dbReference>